<accession>A0A328TSB0</accession>
<name>A0A328TSB0_9GAMM</name>
<dbReference type="EMBL" id="LJAM02000283">
    <property type="protein sequence ID" value="RAP70686.1"/>
    <property type="molecule type" value="Genomic_DNA"/>
</dbReference>
<reference evidence="1" key="1">
    <citation type="submission" date="2018-04" db="EMBL/GenBank/DDBJ databases">
        <title>Genomes of the Obligate Erwinia dacicola and Facultative Enterobacter sp. OLF Endosymbionts of the Olive Fruit fly, Bactrocera oleae.</title>
        <authorList>
            <person name="Estes A.M."/>
            <person name="Hearn D.J."/>
            <person name="Agarwal S."/>
            <person name="Pierson E.A."/>
            <person name="Dunning-Hotopp J.C."/>
        </authorList>
    </citation>
    <scope>NUCLEOTIDE SEQUENCE [LARGE SCALE GENOMIC DNA]</scope>
    <source>
        <strain evidence="1">Oroville</strain>
    </source>
</reference>
<protein>
    <submittedName>
        <fullName evidence="1">Uncharacterized protein</fullName>
    </submittedName>
</protein>
<keyword evidence="2" id="KW-1185">Reference proteome</keyword>
<evidence type="ECO:0000313" key="2">
    <source>
        <dbReference type="Proteomes" id="UP000244334"/>
    </source>
</evidence>
<sequence>MTGSLVRRKSKPQRQARRFIQLTLSGLIATLYADWKILVSKKNWQFA</sequence>
<evidence type="ECO:0000313" key="1">
    <source>
        <dbReference type="EMBL" id="RAP70686.1"/>
    </source>
</evidence>
<proteinExistence type="predicted"/>
<dbReference type="Proteomes" id="UP000244334">
    <property type="component" value="Unassembled WGS sequence"/>
</dbReference>
<dbReference type="AlphaFoldDB" id="A0A328TSB0"/>
<gene>
    <name evidence="1" type="ORF">ACZ87_02509</name>
</gene>
<organism evidence="1 2">
    <name type="scientific">Candidatus Erwinia dacicola</name>
    <dbReference type="NCBI Taxonomy" id="252393"/>
    <lineage>
        <taxon>Bacteria</taxon>
        <taxon>Pseudomonadati</taxon>
        <taxon>Pseudomonadota</taxon>
        <taxon>Gammaproteobacteria</taxon>
        <taxon>Enterobacterales</taxon>
        <taxon>Erwiniaceae</taxon>
        <taxon>Erwinia</taxon>
    </lineage>
</organism>
<comment type="caution">
    <text evidence="1">The sequence shown here is derived from an EMBL/GenBank/DDBJ whole genome shotgun (WGS) entry which is preliminary data.</text>
</comment>